<evidence type="ECO:0008006" key="4">
    <source>
        <dbReference type="Google" id="ProtNLM"/>
    </source>
</evidence>
<feature type="compositionally biased region" description="Basic and acidic residues" evidence="1">
    <location>
        <begin position="333"/>
        <end position="359"/>
    </location>
</feature>
<feature type="region of interest" description="Disordered" evidence="1">
    <location>
        <begin position="85"/>
        <end position="109"/>
    </location>
</feature>
<proteinExistence type="predicted"/>
<reference evidence="2 3" key="1">
    <citation type="journal article" date="2024" name="Commun. Biol.">
        <title>Comparative genomic analysis of thermophilic fungi reveals convergent evolutionary adaptations and gene losses.</title>
        <authorList>
            <person name="Steindorff A.S."/>
            <person name="Aguilar-Pontes M.V."/>
            <person name="Robinson A.J."/>
            <person name="Andreopoulos B."/>
            <person name="LaButti K."/>
            <person name="Kuo A."/>
            <person name="Mondo S."/>
            <person name="Riley R."/>
            <person name="Otillar R."/>
            <person name="Haridas S."/>
            <person name="Lipzen A."/>
            <person name="Grimwood J."/>
            <person name="Schmutz J."/>
            <person name="Clum A."/>
            <person name="Reid I.D."/>
            <person name="Moisan M.C."/>
            <person name="Butler G."/>
            <person name="Nguyen T.T.M."/>
            <person name="Dewar K."/>
            <person name="Conant G."/>
            <person name="Drula E."/>
            <person name="Henrissat B."/>
            <person name="Hansel C."/>
            <person name="Singer S."/>
            <person name="Hutchinson M.I."/>
            <person name="de Vries R.P."/>
            <person name="Natvig D.O."/>
            <person name="Powell A.J."/>
            <person name="Tsang A."/>
            <person name="Grigoriev I.V."/>
        </authorList>
    </citation>
    <scope>NUCLEOTIDE SEQUENCE [LARGE SCALE GENOMIC DNA]</scope>
    <source>
        <strain evidence="2 3">ATCC 24622</strain>
    </source>
</reference>
<evidence type="ECO:0000313" key="2">
    <source>
        <dbReference type="EMBL" id="KAL1867840.1"/>
    </source>
</evidence>
<accession>A0ABR3WWR3</accession>
<feature type="compositionally biased region" description="Basic and acidic residues" evidence="1">
    <location>
        <begin position="311"/>
        <end position="321"/>
    </location>
</feature>
<comment type="caution">
    <text evidence="2">The sequence shown here is derived from an EMBL/GenBank/DDBJ whole genome shotgun (WGS) entry which is preliminary data.</text>
</comment>
<dbReference type="EMBL" id="JAZHXJ010000229">
    <property type="protein sequence ID" value="KAL1867840.1"/>
    <property type="molecule type" value="Genomic_DNA"/>
</dbReference>
<dbReference type="Proteomes" id="UP001586593">
    <property type="component" value="Unassembled WGS sequence"/>
</dbReference>
<protein>
    <recommendedName>
        <fullName evidence="4">Aminoglycoside phosphotransferase domain-containing protein</fullName>
    </recommendedName>
</protein>
<evidence type="ECO:0000313" key="3">
    <source>
        <dbReference type="Proteomes" id="UP001586593"/>
    </source>
</evidence>
<gene>
    <name evidence="2" type="ORF">VTK73DRAFT_3921</name>
</gene>
<evidence type="ECO:0000256" key="1">
    <source>
        <dbReference type="SAM" id="MobiDB-lite"/>
    </source>
</evidence>
<keyword evidence="3" id="KW-1185">Reference proteome</keyword>
<sequence>MSGATNHEPSVMAILRELEPNLAVEGLRAVPSSKHQRRFELQLSDNSLYELVLNPPPMTKLLRYEHALVGSEALIVRWMHESASGTAVHGGTNHQAAQDEHKGCSASSDNTTTPLNLVQMLPSLVGHRSASVQGPPIRETYSIFEQPGHGVVMAALSGNITSEQRRSLDSQLGRLAHDLAGITSPSGKFGPAAHVLSSGKERGSNAVATIDGEETWSGAFHAMLEAILRDGEDMTVAMPYSAVRMHFGRLAHYLDSVTEPRLVLLDVADENNVLVKGVEGLEEADDHICRGDSWKKPVDQVVSPGTLVPREPYRNAKDRGEGWGGPARPPFKAHRESGDDIDNHDHDRETASEVSKRRGETPQLLGLRDWSNCVFGDPLFARAFSSNPSEAFLSGFYSSEDNGPTQHSLVQDRPNLALRLLLYQAYHAAVDIVQEFYGRRSESSRIELAARRQLNEVLLQMDQLSQNRTGKAQ</sequence>
<organism evidence="2 3">
    <name type="scientific">Phialemonium thermophilum</name>
    <dbReference type="NCBI Taxonomy" id="223376"/>
    <lineage>
        <taxon>Eukaryota</taxon>
        <taxon>Fungi</taxon>
        <taxon>Dikarya</taxon>
        <taxon>Ascomycota</taxon>
        <taxon>Pezizomycotina</taxon>
        <taxon>Sordariomycetes</taxon>
        <taxon>Sordariomycetidae</taxon>
        <taxon>Cephalothecales</taxon>
        <taxon>Cephalothecaceae</taxon>
        <taxon>Phialemonium</taxon>
    </lineage>
</organism>
<feature type="region of interest" description="Disordered" evidence="1">
    <location>
        <begin position="300"/>
        <end position="359"/>
    </location>
</feature>
<name>A0ABR3WWR3_9PEZI</name>